<dbReference type="Pfam" id="PF02518">
    <property type="entry name" value="HATPase_c"/>
    <property type="match status" value="1"/>
</dbReference>
<dbReference type="EMBL" id="JAGTPW010000008">
    <property type="protein sequence ID" value="MBR8644394.1"/>
    <property type="molecule type" value="Genomic_DNA"/>
</dbReference>
<dbReference type="SUPFAM" id="SSF55874">
    <property type="entry name" value="ATPase domain of HSP90 chaperone/DNA topoisomerase II/histidine kinase"/>
    <property type="match status" value="1"/>
</dbReference>
<dbReference type="InterPro" id="IPR036890">
    <property type="entry name" value="HATPase_C_sf"/>
</dbReference>
<dbReference type="Gene3D" id="3.30.565.10">
    <property type="entry name" value="Histidine kinase-like ATPase, C-terminal domain"/>
    <property type="match status" value="1"/>
</dbReference>
<accession>A0A941FI23</accession>
<name>A0A941FI23_9BACI</name>
<dbReference type="InterPro" id="IPR003594">
    <property type="entry name" value="HATPase_dom"/>
</dbReference>
<proteinExistence type="predicted"/>
<sequence>MTQDDDQAFALEISVPDEPVFGQIDSLRMQQIVINLLNNARHALDGKGKIAIHLYEKDEERICIDVLDSGRGFQSMNSNMCSNHFIEAKTKS</sequence>
<feature type="domain" description="Histidine kinase/HSP90-like ATPase" evidence="1">
    <location>
        <begin position="25"/>
        <end position="79"/>
    </location>
</feature>
<dbReference type="AlphaFoldDB" id="A0A941FI23"/>
<evidence type="ECO:0000259" key="1">
    <source>
        <dbReference type="Pfam" id="PF02518"/>
    </source>
</evidence>
<protein>
    <recommendedName>
        <fullName evidence="1">Histidine kinase/HSP90-like ATPase domain-containing protein</fullName>
    </recommendedName>
</protein>
<comment type="caution">
    <text evidence="2">The sequence shown here is derived from an EMBL/GenBank/DDBJ whole genome shotgun (WGS) entry which is preliminary data.</text>
</comment>
<gene>
    <name evidence="2" type="ORF">KEH51_06375</name>
</gene>
<evidence type="ECO:0000313" key="3">
    <source>
        <dbReference type="Proteomes" id="UP000680045"/>
    </source>
</evidence>
<reference evidence="2" key="1">
    <citation type="submission" date="2021-04" db="EMBL/GenBank/DDBJ databases">
        <title>Whole genome sequencing of Enterococci isolates from hospitalized patients.</title>
        <authorList>
            <person name="Ogoti B.M."/>
            <person name="Onyambu F.G."/>
        </authorList>
    </citation>
    <scope>NUCLEOTIDE SEQUENCE</scope>
    <source>
        <strain evidence="2">242</strain>
    </source>
</reference>
<evidence type="ECO:0000313" key="2">
    <source>
        <dbReference type="EMBL" id="MBR8644394.1"/>
    </source>
</evidence>
<dbReference type="Proteomes" id="UP000680045">
    <property type="component" value="Unassembled WGS sequence"/>
</dbReference>
<organism evidence="2 3">
    <name type="scientific">Peribacillus frigoritolerans</name>
    <dbReference type="NCBI Taxonomy" id="450367"/>
    <lineage>
        <taxon>Bacteria</taxon>
        <taxon>Bacillati</taxon>
        <taxon>Bacillota</taxon>
        <taxon>Bacilli</taxon>
        <taxon>Bacillales</taxon>
        <taxon>Bacillaceae</taxon>
        <taxon>Peribacillus</taxon>
    </lineage>
</organism>